<keyword evidence="15" id="KW-1185">Reference proteome</keyword>
<evidence type="ECO:0000256" key="8">
    <source>
        <dbReference type="ARBA" id="ARBA00022989"/>
    </source>
</evidence>
<evidence type="ECO:0000313" key="15">
    <source>
        <dbReference type="Proteomes" id="UP001211544"/>
    </source>
</evidence>
<evidence type="ECO:0000256" key="3">
    <source>
        <dbReference type="ARBA" id="ARBA00012438"/>
    </source>
</evidence>
<keyword evidence="10 11" id="KW-0472">Membrane</keyword>
<dbReference type="PRINTS" id="PR00344">
    <property type="entry name" value="BCTRLSENSOR"/>
</dbReference>
<dbReference type="InterPro" id="IPR005467">
    <property type="entry name" value="His_kinase_dom"/>
</dbReference>
<feature type="transmembrane region" description="Helical" evidence="11">
    <location>
        <begin position="6"/>
        <end position="30"/>
    </location>
</feature>
<dbReference type="SMART" id="SM00304">
    <property type="entry name" value="HAMP"/>
    <property type="match status" value="1"/>
</dbReference>
<evidence type="ECO:0000256" key="11">
    <source>
        <dbReference type="SAM" id="Phobius"/>
    </source>
</evidence>
<protein>
    <recommendedName>
        <fullName evidence="3">histidine kinase</fullName>
        <ecNumber evidence="3">2.7.13.3</ecNumber>
    </recommendedName>
</protein>
<dbReference type="PROSITE" id="PS50885">
    <property type="entry name" value="HAMP"/>
    <property type="match status" value="1"/>
</dbReference>
<comment type="catalytic activity">
    <reaction evidence="1">
        <text>ATP + protein L-histidine = ADP + protein N-phospho-L-histidine.</text>
        <dbReference type="EC" id="2.7.13.3"/>
    </reaction>
</comment>
<name>A0AAJ5UBK8_9GAMM</name>
<feature type="transmembrane region" description="Helical" evidence="11">
    <location>
        <begin position="162"/>
        <end position="183"/>
    </location>
</feature>
<dbReference type="CDD" id="cd00082">
    <property type="entry name" value="HisKA"/>
    <property type="match status" value="1"/>
</dbReference>
<dbReference type="InterPro" id="IPR003594">
    <property type="entry name" value="HATPase_dom"/>
</dbReference>
<dbReference type="SUPFAM" id="SSF55874">
    <property type="entry name" value="ATPase domain of HSP90 chaperone/DNA topoisomerase II/histidine kinase"/>
    <property type="match status" value="1"/>
</dbReference>
<keyword evidence="14" id="KW-0614">Plasmid</keyword>
<evidence type="ECO:0000256" key="9">
    <source>
        <dbReference type="ARBA" id="ARBA00023012"/>
    </source>
</evidence>
<evidence type="ECO:0000256" key="1">
    <source>
        <dbReference type="ARBA" id="ARBA00000085"/>
    </source>
</evidence>
<reference evidence="14 15" key="1">
    <citation type="journal article" date="2022" name="J Glob Antimicrob Resist">
        <title>First complete genome of a multidrug resistant strain of the novel human pathogen Kalamiella piersonii (GABEKP28) identified in human saliva.</title>
        <authorList>
            <person name="McDonagh F."/>
            <person name="Singh N.K."/>
            <person name="Venkateswaran K."/>
            <person name="Lonappan A.M."/>
            <person name="Hallahan B."/>
            <person name="Tuohy A."/>
            <person name="Burke L."/>
            <person name="Kovarova A."/>
            <person name="Miliotis G."/>
        </authorList>
    </citation>
    <scope>NUCLEOTIDE SEQUENCE [LARGE SCALE GENOMIC DNA]</scope>
    <source>
        <strain evidence="14 15">GABEKP28</strain>
    </source>
</reference>
<dbReference type="InterPro" id="IPR050428">
    <property type="entry name" value="TCS_sensor_his_kinase"/>
</dbReference>
<keyword evidence="6 11" id="KW-0812">Transmembrane</keyword>
<dbReference type="GO" id="GO:0005886">
    <property type="term" value="C:plasma membrane"/>
    <property type="evidence" value="ECO:0007669"/>
    <property type="project" value="TreeGrafter"/>
</dbReference>
<dbReference type="EMBL" id="CP104759">
    <property type="protein sequence ID" value="WBG92899.1"/>
    <property type="molecule type" value="Genomic_DNA"/>
</dbReference>
<dbReference type="GO" id="GO:0000155">
    <property type="term" value="F:phosphorelay sensor kinase activity"/>
    <property type="evidence" value="ECO:0007669"/>
    <property type="project" value="InterPro"/>
</dbReference>
<evidence type="ECO:0000256" key="6">
    <source>
        <dbReference type="ARBA" id="ARBA00022692"/>
    </source>
</evidence>
<dbReference type="InterPro" id="IPR036890">
    <property type="entry name" value="HATPase_C_sf"/>
</dbReference>
<dbReference type="InterPro" id="IPR004358">
    <property type="entry name" value="Sig_transdc_His_kin-like_C"/>
</dbReference>
<evidence type="ECO:0000259" key="12">
    <source>
        <dbReference type="PROSITE" id="PS50109"/>
    </source>
</evidence>
<dbReference type="SMART" id="SM00387">
    <property type="entry name" value="HATPase_c"/>
    <property type="match status" value="1"/>
</dbReference>
<dbReference type="Pfam" id="PF00512">
    <property type="entry name" value="HisKA"/>
    <property type="match status" value="1"/>
</dbReference>
<accession>A0AAJ5UBK8</accession>
<dbReference type="EC" id="2.7.13.3" evidence="3"/>
<evidence type="ECO:0000256" key="5">
    <source>
        <dbReference type="ARBA" id="ARBA00022679"/>
    </source>
</evidence>
<dbReference type="KEGG" id="kpie:N5580_19905"/>
<feature type="domain" description="HAMP" evidence="13">
    <location>
        <begin position="184"/>
        <end position="237"/>
    </location>
</feature>
<evidence type="ECO:0000259" key="13">
    <source>
        <dbReference type="PROSITE" id="PS50885"/>
    </source>
</evidence>
<dbReference type="Pfam" id="PF02518">
    <property type="entry name" value="HATPase_c"/>
    <property type="match status" value="1"/>
</dbReference>
<organism evidence="14 15">
    <name type="scientific">Pantoea piersonii</name>
    <dbReference type="NCBI Taxonomy" id="2364647"/>
    <lineage>
        <taxon>Bacteria</taxon>
        <taxon>Pseudomonadati</taxon>
        <taxon>Pseudomonadota</taxon>
        <taxon>Gammaproteobacteria</taxon>
        <taxon>Enterobacterales</taxon>
        <taxon>Erwiniaceae</taxon>
        <taxon>Pantoea</taxon>
    </lineage>
</organism>
<dbReference type="Proteomes" id="UP001211544">
    <property type="component" value="Plasmid pGABEKP28_1"/>
</dbReference>
<dbReference type="SUPFAM" id="SSF47384">
    <property type="entry name" value="Homodimeric domain of signal transducing histidine kinase"/>
    <property type="match status" value="1"/>
</dbReference>
<keyword evidence="9" id="KW-0902">Two-component regulatory system</keyword>
<evidence type="ECO:0000256" key="2">
    <source>
        <dbReference type="ARBA" id="ARBA00004370"/>
    </source>
</evidence>
<dbReference type="SMART" id="SM00388">
    <property type="entry name" value="HisKA"/>
    <property type="match status" value="1"/>
</dbReference>
<dbReference type="PANTHER" id="PTHR45436:SF5">
    <property type="entry name" value="SENSOR HISTIDINE KINASE TRCS"/>
    <property type="match status" value="1"/>
</dbReference>
<dbReference type="PROSITE" id="PS50109">
    <property type="entry name" value="HIS_KIN"/>
    <property type="match status" value="1"/>
</dbReference>
<sequence>MNSLSFRILLAYMAGALLSIGLLVTFSAIVKDRLPGMNLAERTLALAGQLEFDARGNVTGFSDSDAHPLWIYDSLRQETAWRVLDDSGRVVLLSPGAADWPEKAMRRELPGQRFSFTYRGVLYKGTQQELVHNGRTWTVELVVSSRIVDFLHQGFALPFIRLGILIFSLVLLVIFTVCAYVSLSYSLQPLRNVSQAAKKISPQSLSDRLETRQVPTELVPLIGSFNQALDRLEKGFRSQQEFLATAAHELKTPLTILRAEVELMNGHSEVRESLLLQVSHLSRQVQQLLLLAEASEPMSYRFCHVEVCDVAHDVINYLRKIADDACVGLNLICDQPAGKWFADHGAFFTLLKNLVENAVQHAPRGTVVDIHMRTDSVSVRDQGTGVPPEHLPYIFERFWRGELRQDSGAGLGLAICQEICNAHGWSLTAHNELTGLKMSIYRAGNPHTHQPGVNPVYTAG</sequence>
<keyword evidence="7 14" id="KW-0418">Kinase</keyword>
<evidence type="ECO:0000256" key="4">
    <source>
        <dbReference type="ARBA" id="ARBA00022553"/>
    </source>
</evidence>
<gene>
    <name evidence="14" type="ORF">N5580_19905</name>
</gene>
<dbReference type="InterPro" id="IPR003661">
    <property type="entry name" value="HisK_dim/P_dom"/>
</dbReference>
<dbReference type="InterPro" id="IPR003660">
    <property type="entry name" value="HAMP_dom"/>
</dbReference>
<dbReference type="InterPro" id="IPR036097">
    <property type="entry name" value="HisK_dim/P_sf"/>
</dbReference>
<keyword evidence="4" id="KW-0597">Phosphoprotein</keyword>
<dbReference type="RefSeq" id="WP_269950414.1">
    <property type="nucleotide sequence ID" value="NZ_CP104759.1"/>
</dbReference>
<evidence type="ECO:0000313" key="14">
    <source>
        <dbReference type="EMBL" id="WBG92899.1"/>
    </source>
</evidence>
<proteinExistence type="predicted"/>
<geneLocation type="plasmid" evidence="14 15">
    <name>pGABEKP28_1</name>
</geneLocation>
<evidence type="ECO:0000256" key="10">
    <source>
        <dbReference type="ARBA" id="ARBA00023136"/>
    </source>
</evidence>
<comment type="subcellular location">
    <subcellularLocation>
        <location evidence="2">Membrane</location>
    </subcellularLocation>
</comment>
<evidence type="ECO:0000256" key="7">
    <source>
        <dbReference type="ARBA" id="ARBA00022777"/>
    </source>
</evidence>
<dbReference type="AlphaFoldDB" id="A0AAJ5UBK8"/>
<feature type="domain" description="Histidine kinase" evidence="12">
    <location>
        <begin position="245"/>
        <end position="446"/>
    </location>
</feature>
<dbReference type="Gene3D" id="1.10.287.130">
    <property type="match status" value="1"/>
</dbReference>
<dbReference type="Pfam" id="PF00672">
    <property type="entry name" value="HAMP"/>
    <property type="match status" value="1"/>
</dbReference>
<dbReference type="Gene3D" id="3.30.565.10">
    <property type="entry name" value="Histidine kinase-like ATPase, C-terminal domain"/>
    <property type="match status" value="1"/>
</dbReference>
<keyword evidence="8 11" id="KW-1133">Transmembrane helix</keyword>
<dbReference type="PANTHER" id="PTHR45436">
    <property type="entry name" value="SENSOR HISTIDINE KINASE YKOH"/>
    <property type="match status" value="1"/>
</dbReference>
<keyword evidence="5" id="KW-0808">Transferase</keyword>
<dbReference type="CDD" id="cd06225">
    <property type="entry name" value="HAMP"/>
    <property type="match status" value="1"/>
</dbReference>